<dbReference type="Proteomes" id="UP001177670">
    <property type="component" value="Unassembled WGS sequence"/>
</dbReference>
<comment type="caution">
    <text evidence="1">The sequence shown here is derived from an EMBL/GenBank/DDBJ whole genome shotgun (WGS) entry which is preliminary data.</text>
</comment>
<name>A0AA40KT31_9HYME</name>
<keyword evidence="2" id="KW-1185">Reference proteome</keyword>
<gene>
    <name evidence="1" type="ORF">K0M31_015917</name>
</gene>
<organism evidence="1 2">
    <name type="scientific">Melipona bicolor</name>
    <dbReference type="NCBI Taxonomy" id="60889"/>
    <lineage>
        <taxon>Eukaryota</taxon>
        <taxon>Metazoa</taxon>
        <taxon>Ecdysozoa</taxon>
        <taxon>Arthropoda</taxon>
        <taxon>Hexapoda</taxon>
        <taxon>Insecta</taxon>
        <taxon>Pterygota</taxon>
        <taxon>Neoptera</taxon>
        <taxon>Endopterygota</taxon>
        <taxon>Hymenoptera</taxon>
        <taxon>Apocrita</taxon>
        <taxon>Aculeata</taxon>
        <taxon>Apoidea</taxon>
        <taxon>Anthophila</taxon>
        <taxon>Apidae</taxon>
        <taxon>Melipona</taxon>
    </lineage>
</organism>
<proteinExistence type="predicted"/>
<dbReference type="AlphaFoldDB" id="A0AA40KT31"/>
<protein>
    <submittedName>
        <fullName evidence="1">Uncharacterized protein</fullName>
    </submittedName>
</protein>
<sequence>NTYFHIPVNLTGARRDRYIRNARKPSVKTALEHTCHGRSAIVAQSPVPGPAIDGPLVCP</sequence>
<reference evidence="1" key="1">
    <citation type="submission" date="2021-10" db="EMBL/GenBank/DDBJ databases">
        <title>Melipona bicolor Genome sequencing and assembly.</title>
        <authorList>
            <person name="Araujo N.S."/>
            <person name="Arias M.C."/>
        </authorList>
    </citation>
    <scope>NUCLEOTIDE SEQUENCE</scope>
    <source>
        <strain evidence="1">USP_2M_L1-L4_2017</strain>
        <tissue evidence="1">Whole body</tissue>
    </source>
</reference>
<evidence type="ECO:0000313" key="2">
    <source>
        <dbReference type="Proteomes" id="UP001177670"/>
    </source>
</evidence>
<evidence type="ECO:0000313" key="1">
    <source>
        <dbReference type="EMBL" id="KAK1131757.1"/>
    </source>
</evidence>
<accession>A0AA40KT31</accession>
<feature type="non-terminal residue" evidence="1">
    <location>
        <position position="1"/>
    </location>
</feature>
<dbReference type="EMBL" id="JAHYIQ010000005">
    <property type="protein sequence ID" value="KAK1131757.1"/>
    <property type="molecule type" value="Genomic_DNA"/>
</dbReference>